<dbReference type="InterPro" id="IPR000719">
    <property type="entry name" value="Prot_kinase_dom"/>
</dbReference>
<keyword evidence="3" id="KW-1185">Reference proteome</keyword>
<evidence type="ECO:0000313" key="2">
    <source>
        <dbReference type="EMBL" id="KAJ6258544.1"/>
    </source>
</evidence>
<dbReference type="Pfam" id="PF24476">
    <property type="entry name" value="DUF7580"/>
    <property type="match status" value="1"/>
</dbReference>
<dbReference type="SMART" id="SM00220">
    <property type="entry name" value="S_TKc"/>
    <property type="match status" value="1"/>
</dbReference>
<comment type="caution">
    <text evidence="2">The sequence shown here is derived from an EMBL/GenBank/DDBJ whole genome shotgun (WGS) entry which is preliminary data.</text>
</comment>
<dbReference type="PANTHER" id="PTHR37542">
    <property type="entry name" value="HELO DOMAIN-CONTAINING PROTEIN-RELATED"/>
    <property type="match status" value="1"/>
</dbReference>
<dbReference type="GO" id="GO:0005524">
    <property type="term" value="F:ATP binding"/>
    <property type="evidence" value="ECO:0007669"/>
    <property type="project" value="InterPro"/>
</dbReference>
<dbReference type="CDD" id="cd00180">
    <property type="entry name" value="PKc"/>
    <property type="match status" value="1"/>
</dbReference>
<feature type="domain" description="Protein kinase" evidence="1">
    <location>
        <begin position="652"/>
        <end position="962"/>
    </location>
</feature>
<accession>A0AAD6IV13</accession>
<dbReference type="PANTHER" id="PTHR37542:SF3">
    <property type="entry name" value="PRION-INHIBITION AND PROPAGATION HELO DOMAIN-CONTAINING PROTEIN"/>
    <property type="match status" value="1"/>
</dbReference>
<dbReference type="AlphaFoldDB" id="A0AAD6IV13"/>
<dbReference type="InterPro" id="IPR011009">
    <property type="entry name" value="Kinase-like_dom_sf"/>
</dbReference>
<name>A0AAD6IV13_DREDA</name>
<dbReference type="Gene3D" id="1.10.510.10">
    <property type="entry name" value="Transferase(Phosphotransferase) domain 1"/>
    <property type="match status" value="2"/>
</dbReference>
<organism evidence="2 3">
    <name type="scientific">Drechslerella dactyloides</name>
    <name type="common">Nematode-trapping fungus</name>
    <name type="synonym">Arthrobotrys dactyloides</name>
    <dbReference type="NCBI Taxonomy" id="74499"/>
    <lineage>
        <taxon>Eukaryota</taxon>
        <taxon>Fungi</taxon>
        <taxon>Dikarya</taxon>
        <taxon>Ascomycota</taxon>
        <taxon>Pezizomycotina</taxon>
        <taxon>Orbiliomycetes</taxon>
        <taxon>Orbiliales</taxon>
        <taxon>Orbiliaceae</taxon>
        <taxon>Drechslerella</taxon>
    </lineage>
</organism>
<dbReference type="Proteomes" id="UP001221413">
    <property type="component" value="Unassembled WGS sequence"/>
</dbReference>
<dbReference type="EMBL" id="JAQGDS010000008">
    <property type="protein sequence ID" value="KAJ6258544.1"/>
    <property type="molecule type" value="Genomic_DNA"/>
</dbReference>
<evidence type="ECO:0000313" key="3">
    <source>
        <dbReference type="Proteomes" id="UP001221413"/>
    </source>
</evidence>
<dbReference type="Pfam" id="PF00069">
    <property type="entry name" value="Pkinase"/>
    <property type="match status" value="1"/>
</dbReference>
<reference evidence="2" key="1">
    <citation type="submission" date="2023-01" db="EMBL/GenBank/DDBJ databases">
        <title>The chitinases involved in constricting ring structure development in the nematode-trapping fungus Drechslerella dactyloides.</title>
        <authorList>
            <person name="Wang R."/>
            <person name="Zhang L."/>
            <person name="Tang P."/>
            <person name="Li S."/>
            <person name="Liang L."/>
        </authorList>
    </citation>
    <scope>NUCLEOTIDE SEQUENCE</scope>
    <source>
        <strain evidence="2">YMF1.00031</strain>
    </source>
</reference>
<dbReference type="PROSITE" id="PS50011">
    <property type="entry name" value="PROTEIN_KINASE_DOM"/>
    <property type="match status" value="2"/>
</dbReference>
<sequence length="962" mass="108822">MESSEGDLCARINELLCECAGDDAGAGDSEAKVRKFMPLQSLYKLLTKEEIEKAVTASITRAGGIPFYQEADTVNWILAKGKRIFAILVALEHQEHLIPRFIEHDFETFDEKLPFPLELLNRVVPSIAVSFHGKQWEFVSPVWSKNVIHRELPDEIRLPFTYNKKIDAGGFGDIYEIKLHPDHQVVALLPTGADQRIVRKEFKSALFDRNRSTKDDSASGSSGDNDYTKELRNLSILNELKHPNIIELLTSYTYKNKHNLIFPLVQGGNLGTFFRGDRLEAFQLDETFLTALCGLSSAIEKVHYYTLERLNIDLIGCHYDLKPKNILVSGDAFVLADFGLSKLKGSSEAPKDLYEGGGGDYLAPECEDFTAGFLKNAINQSSDIWSFGCVMAEVLTYMRRGADGVNEFRMKRKVKIGSSRMAAFHAGIGRPNLGLASWLQDLEGDSTIYSRQLVQLIKSMLQLNPDDRPDARQVTARLRYITVQTYYSSVHSLYDNLLKKPPDSFEAYAESRRIKSWGSVFNTLVSELDDGWVSGPLDRIDLVAIYTCLRSVQEELKSTIQRCENTLSPLFGSLRLFGDELFNLLPRDLEMRAKALWEIEMVSSEDLGELLKTVEATGTINKRISTLARIKRMSILAAELNGPTATNLRVDPKFIKKVGPCSSHTHALVRSTLGGPERNVLIEWIHYGDHETSFFEKLVLRIEALAALLHSTKPDDFRILRCSGFVHESVDSAFGLIFDFPKQSGLAPKCLADVIVETSNMRERPTLGTRFQLALNLALSLFGFHKVGWLHKSISPYNVLFFINLRSTRAARWLETPYLTGFNHSRQDDALAFTLGPDSNETISRYYHPEYSQSVRPQIPYRIQFDYYSLGLVLLEIGLWETLEDIIKRRKRKYASKREMLEDLQKARVPLLGHFMGTDYQDAVNACLSGLGDAKVRNPAEAAELQFRFEKEVVERLRRCNA</sequence>
<evidence type="ECO:0000259" key="1">
    <source>
        <dbReference type="PROSITE" id="PS50011"/>
    </source>
</evidence>
<feature type="domain" description="Protein kinase" evidence="1">
    <location>
        <begin position="160"/>
        <end position="481"/>
    </location>
</feature>
<dbReference type="GO" id="GO:0004672">
    <property type="term" value="F:protein kinase activity"/>
    <property type="evidence" value="ECO:0007669"/>
    <property type="project" value="InterPro"/>
</dbReference>
<protein>
    <submittedName>
        <fullName evidence="2">Phytochrome</fullName>
    </submittedName>
</protein>
<dbReference type="SUPFAM" id="SSF56112">
    <property type="entry name" value="Protein kinase-like (PK-like)"/>
    <property type="match status" value="2"/>
</dbReference>
<proteinExistence type="predicted"/>
<gene>
    <name evidence="2" type="ORF">Dda_6588</name>
</gene>
<dbReference type="InterPro" id="IPR056002">
    <property type="entry name" value="DUF7580"/>
</dbReference>